<dbReference type="Proteomes" id="UP001267710">
    <property type="component" value="Unassembled WGS sequence"/>
</dbReference>
<reference evidence="7 8" key="1">
    <citation type="submission" date="2023-08" db="EMBL/GenBank/DDBJ databases">
        <title>Functional and genomic diversity of the sorghum phyllosphere microbiome.</title>
        <authorList>
            <person name="Shade A."/>
        </authorList>
    </citation>
    <scope>NUCLEOTIDE SEQUENCE [LARGE SCALE GENOMIC DNA]</scope>
    <source>
        <strain evidence="7 8">SORGH_AS_0335</strain>
    </source>
</reference>
<dbReference type="PANTHER" id="PTHR40394:SF2">
    <property type="entry name" value="QUINOL:CYTOCHROME C OXIDOREDUCTASE MEMBRANE PROTEIN"/>
    <property type="match status" value="1"/>
</dbReference>
<keyword evidence="2 4" id="KW-0479">Metal-binding</keyword>
<comment type="caution">
    <text evidence="7">The sequence shown here is derived from an EMBL/GenBank/DDBJ whole genome shotgun (WGS) entry which is preliminary data.</text>
</comment>
<dbReference type="Gene3D" id="1.10.760.10">
    <property type="entry name" value="Cytochrome c-like domain"/>
    <property type="match status" value="1"/>
</dbReference>
<dbReference type="PANTHER" id="PTHR40394">
    <property type="entry name" value="LIPOPROTEIN-RELATED"/>
    <property type="match status" value="1"/>
</dbReference>
<dbReference type="RefSeq" id="WP_309828049.1">
    <property type="nucleotide sequence ID" value="NZ_JAVIZX010000001.1"/>
</dbReference>
<sequence length="412" mass="43060">MSGTPPDAAWLNALISLLQGAQLALLRALHALGLVDTVHGQPAWPWARRVSGENLLIDIGQARHLAITLAVLAGVLALLVVALLWRRRRGWVLALVPVALVLAPWPEARVVLVPAHPTSFHAPPAPLSVAAIAQGQALYAQQCVGCHGANGRGQGPLAAQQPVWPPNLAGPLLWRRADGDLLWAVLHGVRDGVGRTTMRGHAGRLTDADAWAVLDYLRAQAAGEMLRASGAWMLPVALPDAAVRCGAQPARALSSWRGQRVRVVAAASPGSDAAAAVQSLREDPRLVTVWLQPSASPSGPAPRALPSVLPAGADCVVDDAQAWSAFALIAGTPRLEGAQFLADRDGWLRARSQPGQAGWSEDDLVCRTETAPRPAAPAAAAPPGTLPADGLGALITLMDAEPVRFVKGGFVH</sequence>
<evidence type="ECO:0000256" key="1">
    <source>
        <dbReference type="ARBA" id="ARBA00022617"/>
    </source>
</evidence>
<evidence type="ECO:0000259" key="6">
    <source>
        <dbReference type="PROSITE" id="PS51007"/>
    </source>
</evidence>
<proteinExistence type="predicted"/>
<keyword evidence="5" id="KW-0812">Transmembrane</keyword>
<evidence type="ECO:0000256" key="3">
    <source>
        <dbReference type="ARBA" id="ARBA00023004"/>
    </source>
</evidence>
<keyword evidence="1 4" id="KW-0349">Heme</keyword>
<keyword evidence="5" id="KW-1133">Transmembrane helix</keyword>
<evidence type="ECO:0000256" key="5">
    <source>
        <dbReference type="SAM" id="Phobius"/>
    </source>
</evidence>
<dbReference type="PROSITE" id="PS51007">
    <property type="entry name" value="CYTC"/>
    <property type="match status" value="1"/>
</dbReference>
<keyword evidence="5" id="KW-0472">Membrane</keyword>
<feature type="domain" description="Cytochrome c" evidence="6">
    <location>
        <begin position="130"/>
        <end position="221"/>
    </location>
</feature>
<dbReference type="InterPro" id="IPR009056">
    <property type="entry name" value="Cyt_c-like_dom"/>
</dbReference>
<dbReference type="EMBL" id="JAVIZX010000001">
    <property type="protein sequence ID" value="MDR6214071.1"/>
    <property type="molecule type" value="Genomic_DNA"/>
</dbReference>
<organism evidence="7 8">
    <name type="scientific">Paracidovorax wautersii</name>
    <dbReference type="NCBI Taxonomy" id="1177982"/>
    <lineage>
        <taxon>Bacteria</taxon>
        <taxon>Pseudomonadati</taxon>
        <taxon>Pseudomonadota</taxon>
        <taxon>Betaproteobacteria</taxon>
        <taxon>Burkholderiales</taxon>
        <taxon>Comamonadaceae</taxon>
        <taxon>Paracidovorax</taxon>
    </lineage>
</organism>
<protein>
    <submittedName>
        <fullName evidence="7">Mono/diheme cytochrome c family protein</fullName>
    </submittedName>
</protein>
<name>A0ABU1IAV5_9BURK</name>
<evidence type="ECO:0000256" key="4">
    <source>
        <dbReference type="PROSITE-ProRule" id="PRU00433"/>
    </source>
</evidence>
<gene>
    <name evidence="7" type="ORF">QE399_001760</name>
</gene>
<feature type="transmembrane region" description="Helical" evidence="5">
    <location>
        <begin position="90"/>
        <end position="106"/>
    </location>
</feature>
<dbReference type="Pfam" id="PF00034">
    <property type="entry name" value="Cytochrom_C"/>
    <property type="match status" value="1"/>
</dbReference>
<evidence type="ECO:0000313" key="7">
    <source>
        <dbReference type="EMBL" id="MDR6214071.1"/>
    </source>
</evidence>
<dbReference type="InterPro" id="IPR036909">
    <property type="entry name" value="Cyt_c-like_dom_sf"/>
</dbReference>
<accession>A0ABU1IAV5</accession>
<dbReference type="SUPFAM" id="SSF46626">
    <property type="entry name" value="Cytochrome c"/>
    <property type="match status" value="1"/>
</dbReference>
<evidence type="ECO:0000313" key="8">
    <source>
        <dbReference type="Proteomes" id="UP001267710"/>
    </source>
</evidence>
<keyword evidence="3 4" id="KW-0408">Iron</keyword>
<feature type="transmembrane region" description="Helical" evidence="5">
    <location>
        <begin position="64"/>
        <end position="85"/>
    </location>
</feature>
<keyword evidence="8" id="KW-1185">Reference proteome</keyword>
<evidence type="ECO:0000256" key="2">
    <source>
        <dbReference type="ARBA" id="ARBA00022723"/>
    </source>
</evidence>